<keyword evidence="1" id="KW-0812">Transmembrane</keyword>
<dbReference type="Proteomes" id="UP000030742">
    <property type="component" value="Unassembled WGS sequence"/>
</dbReference>
<feature type="transmembrane region" description="Helical" evidence="1">
    <location>
        <begin position="140"/>
        <end position="165"/>
    </location>
</feature>
<evidence type="ECO:0000313" key="3">
    <source>
        <dbReference type="Proteomes" id="UP000030742"/>
    </source>
</evidence>
<organism evidence="2 3">
    <name type="scientific">Dendroctonus ponderosae</name>
    <name type="common">Mountain pine beetle</name>
    <dbReference type="NCBI Taxonomy" id="77166"/>
    <lineage>
        <taxon>Eukaryota</taxon>
        <taxon>Metazoa</taxon>
        <taxon>Ecdysozoa</taxon>
        <taxon>Arthropoda</taxon>
        <taxon>Hexapoda</taxon>
        <taxon>Insecta</taxon>
        <taxon>Pterygota</taxon>
        <taxon>Neoptera</taxon>
        <taxon>Endopterygota</taxon>
        <taxon>Coleoptera</taxon>
        <taxon>Polyphaga</taxon>
        <taxon>Cucujiformia</taxon>
        <taxon>Curculionidae</taxon>
        <taxon>Scolytinae</taxon>
        <taxon>Dendroctonus</taxon>
    </lineage>
</organism>
<protein>
    <recommendedName>
        <fullName evidence="4">MARVEL domain-containing protein</fullName>
    </recommendedName>
</protein>
<feature type="transmembrane region" description="Helical" evidence="1">
    <location>
        <begin position="33"/>
        <end position="51"/>
    </location>
</feature>
<sequence length="171" mass="19647">MSERSSISEKVAECGKFGTQEKNMNEFRKRWQLWAKILELILCALCIGLVMEPAKRGDLARIHLAHFALIFPTFIGYSLIVSVFLVAKAISGDTIPYRTGFMLSLLGSCFFFTCAVLLILDRKKNYFLDEFFYEPRPYILKLLTASTGLSFITSILFGVEAFYIFKFREDF</sequence>
<proteinExistence type="predicted"/>
<dbReference type="PANTHER" id="PTHR36692">
    <property type="entry name" value="PROTEIN SNAKESKIN"/>
    <property type="match status" value="1"/>
</dbReference>
<evidence type="ECO:0008006" key="4">
    <source>
        <dbReference type="Google" id="ProtNLM"/>
    </source>
</evidence>
<accession>U4U396</accession>
<evidence type="ECO:0000313" key="2">
    <source>
        <dbReference type="EMBL" id="ERL88334.1"/>
    </source>
</evidence>
<dbReference type="GO" id="GO:0019991">
    <property type="term" value="P:septate junction assembly"/>
    <property type="evidence" value="ECO:0007669"/>
    <property type="project" value="InterPro"/>
</dbReference>
<dbReference type="OrthoDB" id="8187586at2759"/>
<dbReference type="GO" id="GO:0005886">
    <property type="term" value="C:plasma membrane"/>
    <property type="evidence" value="ECO:0007669"/>
    <property type="project" value="TreeGrafter"/>
</dbReference>
<evidence type="ECO:0000256" key="1">
    <source>
        <dbReference type="SAM" id="Phobius"/>
    </source>
</evidence>
<feature type="transmembrane region" description="Helical" evidence="1">
    <location>
        <begin position="63"/>
        <end position="87"/>
    </location>
</feature>
<keyword evidence="1" id="KW-0472">Membrane</keyword>
<dbReference type="PANTHER" id="PTHR36692:SF2">
    <property type="entry name" value="GEO12064P1"/>
    <property type="match status" value="1"/>
</dbReference>
<dbReference type="AlphaFoldDB" id="U4U396"/>
<feature type="transmembrane region" description="Helical" evidence="1">
    <location>
        <begin position="99"/>
        <end position="120"/>
    </location>
</feature>
<name>U4U396_DENPD</name>
<gene>
    <name evidence="2" type="ORF">D910_05721</name>
</gene>
<reference evidence="2 3" key="1">
    <citation type="journal article" date="2013" name="Genome Biol.">
        <title>Draft genome of the mountain pine beetle, Dendroctonus ponderosae Hopkins, a major forest pest.</title>
        <authorList>
            <person name="Keeling C.I."/>
            <person name="Yuen M.M."/>
            <person name="Liao N.Y."/>
            <person name="Docking T.R."/>
            <person name="Chan S.K."/>
            <person name="Taylor G.A."/>
            <person name="Palmquist D.L."/>
            <person name="Jackman S.D."/>
            <person name="Nguyen A."/>
            <person name="Li M."/>
            <person name="Henderson H."/>
            <person name="Janes J.K."/>
            <person name="Zhao Y."/>
            <person name="Pandoh P."/>
            <person name="Moore R."/>
            <person name="Sperling F.A."/>
            <person name="Huber D.P."/>
            <person name="Birol I."/>
            <person name="Jones S.J."/>
            <person name="Bohlmann J."/>
        </authorList>
    </citation>
    <scope>NUCLEOTIDE SEQUENCE</scope>
</reference>
<dbReference type="InterPro" id="IPR038976">
    <property type="entry name" value="Ssk"/>
</dbReference>
<keyword evidence="1" id="KW-1133">Transmembrane helix</keyword>
<dbReference type="EMBL" id="KB632052">
    <property type="protein sequence ID" value="ERL88334.1"/>
    <property type="molecule type" value="Genomic_DNA"/>
</dbReference>